<organism evidence="2 3">
    <name type="scientific">Alteromonas alba</name>
    <dbReference type="NCBI Taxonomy" id="2079529"/>
    <lineage>
        <taxon>Bacteria</taxon>
        <taxon>Pseudomonadati</taxon>
        <taxon>Pseudomonadota</taxon>
        <taxon>Gammaproteobacteria</taxon>
        <taxon>Alteromonadales</taxon>
        <taxon>Alteromonadaceae</taxon>
        <taxon>Alteromonas/Salinimonas group</taxon>
        <taxon>Alteromonas</taxon>
    </lineage>
</organism>
<dbReference type="RefSeq" id="WP_105936598.1">
    <property type="nucleotide sequence ID" value="NZ_PVNP01000207.1"/>
</dbReference>
<feature type="domain" description="Transcription factor zinc-finger" evidence="1">
    <location>
        <begin position="69"/>
        <end position="110"/>
    </location>
</feature>
<protein>
    <recommendedName>
        <fullName evidence="1">Transcription factor zinc-finger domain-containing protein</fullName>
    </recommendedName>
</protein>
<gene>
    <name evidence="2" type="ORF">C6Y40_22300</name>
</gene>
<dbReference type="OrthoDB" id="9814037at2"/>
<evidence type="ECO:0000313" key="3">
    <source>
        <dbReference type="Proteomes" id="UP000238949"/>
    </source>
</evidence>
<reference evidence="3" key="1">
    <citation type="journal article" date="2020" name="Int. J. Syst. Evol. Microbiol.">
        <title>Alteromonas alba sp. nov., a marine bacterium isolated from the seawater of the West Pacific Ocean.</title>
        <authorList>
            <person name="Sun C."/>
            <person name="Wu Y.-H."/>
            <person name="Xamxidin M."/>
            <person name="Cheng H."/>
            <person name="Xu X.-W."/>
        </authorList>
    </citation>
    <scope>NUCLEOTIDE SEQUENCE [LARGE SCALE GENOMIC DNA]</scope>
    <source>
        <strain evidence="3">190</strain>
    </source>
</reference>
<dbReference type="AlphaFoldDB" id="A0A2S9V4B1"/>
<sequence>MKCPRTQSELTRINVGKVPVFVSEACGGVFLENQTLALFESPQEERGRALETHLRQFHHALPALDERVNCPACDDTVMLRRFYSPLHVVEIDECPGCGGIWLDSGELPQLQQLILNPKERALLRQQLMSEHRPANIEGMAHLRDRWIKRSDKIDKLFELADYLTRW</sequence>
<accession>A0A2S9V4B1</accession>
<evidence type="ECO:0000259" key="1">
    <source>
        <dbReference type="Pfam" id="PF13453"/>
    </source>
</evidence>
<dbReference type="InterPro" id="IPR027392">
    <property type="entry name" value="TF_Znf"/>
</dbReference>
<evidence type="ECO:0000313" key="2">
    <source>
        <dbReference type="EMBL" id="PRO71297.1"/>
    </source>
</evidence>
<dbReference type="EMBL" id="PVNP01000207">
    <property type="protein sequence ID" value="PRO71297.1"/>
    <property type="molecule type" value="Genomic_DNA"/>
</dbReference>
<name>A0A2S9V4B1_9ALTE</name>
<dbReference type="Proteomes" id="UP000238949">
    <property type="component" value="Unassembled WGS sequence"/>
</dbReference>
<keyword evidence="3" id="KW-1185">Reference proteome</keyword>
<dbReference type="Pfam" id="PF13453">
    <property type="entry name" value="Zn_ribbon_TFIIB"/>
    <property type="match status" value="1"/>
</dbReference>
<proteinExistence type="predicted"/>
<comment type="caution">
    <text evidence="2">The sequence shown here is derived from an EMBL/GenBank/DDBJ whole genome shotgun (WGS) entry which is preliminary data.</text>
</comment>